<dbReference type="GO" id="GO:0000077">
    <property type="term" value="P:DNA damage checkpoint signaling"/>
    <property type="evidence" value="ECO:0007669"/>
    <property type="project" value="InterPro"/>
</dbReference>
<name>A7RP24_NEMVE</name>
<gene>
    <name evidence="2" type="ORF">NEMVEDRAFT_v1g239691</name>
</gene>
<dbReference type="InterPro" id="IPR016024">
    <property type="entry name" value="ARM-type_fold"/>
</dbReference>
<evidence type="ECO:0000313" key="2">
    <source>
        <dbReference type="EMBL" id="EDO46782.1"/>
    </source>
</evidence>
<dbReference type="HOGENOM" id="CLU_313592_0_0_1"/>
<feature type="region of interest" description="Disordered" evidence="1">
    <location>
        <begin position="21"/>
        <end position="70"/>
    </location>
</feature>
<dbReference type="Proteomes" id="UP000001593">
    <property type="component" value="Unassembled WGS sequence"/>
</dbReference>
<dbReference type="EMBL" id="DS469524">
    <property type="protein sequence ID" value="EDO46782.1"/>
    <property type="molecule type" value="Genomic_DNA"/>
</dbReference>
<dbReference type="PANTHER" id="PTHR28594">
    <property type="entry name" value="ATR-INTERACTING PROTEIN"/>
    <property type="match status" value="1"/>
</dbReference>
<dbReference type="InterPro" id="IPR033349">
    <property type="entry name" value="ATRIP"/>
</dbReference>
<dbReference type="InParanoid" id="A7RP24"/>
<keyword evidence="3" id="KW-1185">Reference proteome</keyword>
<proteinExistence type="predicted"/>
<evidence type="ECO:0000256" key="1">
    <source>
        <dbReference type="SAM" id="MobiDB-lite"/>
    </source>
</evidence>
<dbReference type="PANTHER" id="PTHR28594:SF1">
    <property type="entry name" value="ATR-INTERACTING PROTEIN"/>
    <property type="match status" value="1"/>
</dbReference>
<organism evidence="2 3">
    <name type="scientific">Nematostella vectensis</name>
    <name type="common">Starlet sea anemone</name>
    <dbReference type="NCBI Taxonomy" id="45351"/>
    <lineage>
        <taxon>Eukaryota</taxon>
        <taxon>Metazoa</taxon>
        <taxon>Cnidaria</taxon>
        <taxon>Anthozoa</taxon>
        <taxon>Hexacorallia</taxon>
        <taxon>Actiniaria</taxon>
        <taxon>Edwardsiidae</taxon>
        <taxon>Nematostella</taxon>
    </lineage>
</organism>
<feature type="compositionally biased region" description="Polar residues" evidence="1">
    <location>
        <begin position="32"/>
        <end position="50"/>
    </location>
</feature>
<evidence type="ECO:0008006" key="4">
    <source>
        <dbReference type="Google" id="ProtNLM"/>
    </source>
</evidence>
<dbReference type="OMA" id="CALAQHH"/>
<reference evidence="2 3" key="1">
    <citation type="journal article" date="2007" name="Science">
        <title>Sea anemone genome reveals ancestral eumetazoan gene repertoire and genomic organization.</title>
        <authorList>
            <person name="Putnam N.H."/>
            <person name="Srivastava M."/>
            <person name="Hellsten U."/>
            <person name="Dirks B."/>
            <person name="Chapman J."/>
            <person name="Salamov A."/>
            <person name="Terry A."/>
            <person name="Shapiro H."/>
            <person name="Lindquist E."/>
            <person name="Kapitonov V.V."/>
            <person name="Jurka J."/>
            <person name="Genikhovich G."/>
            <person name="Grigoriev I.V."/>
            <person name="Lucas S.M."/>
            <person name="Steele R.E."/>
            <person name="Finnerty J.R."/>
            <person name="Technau U."/>
            <person name="Martindale M.Q."/>
            <person name="Rokhsar D.S."/>
        </authorList>
    </citation>
    <scope>NUCLEOTIDE SEQUENCE [LARGE SCALE GENOMIC DNA]</scope>
    <source>
        <strain evidence="3">CH2 X CH6</strain>
    </source>
</reference>
<dbReference type="STRING" id="45351.A7RP24"/>
<evidence type="ECO:0000313" key="3">
    <source>
        <dbReference type="Proteomes" id="UP000001593"/>
    </source>
</evidence>
<dbReference type="SUPFAM" id="SSF48371">
    <property type="entry name" value="ARM repeat"/>
    <property type="match status" value="1"/>
</dbReference>
<dbReference type="eggNOG" id="ENOG502QQF4">
    <property type="taxonomic scope" value="Eukaryota"/>
</dbReference>
<dbReference type="GO" id="GO:0006281">
    <property type="term" value="P:DNA repair"/>
    <property type="evidence" value="ECO:0000318"/>
    <property type="project" value="GO_Central"/>
</dbReference>
<protein>
    <recommendedName>
        <fullName evidence="4">ATR-interacting protein</fullName>
    </recommendedName>
</protein>
<sequence length="934" mass="104169">MSNWGRNNGPRQQKKRTFIYNTPANHPPVANFVNNLPPQHSGLTSENDISSPRKKRKSSHGATNDRATENLLRDLPPEAFDDDLGDEFGIDDDDALCEVASLAELQTQQSVQTSAASVGVSGVGISNTTRRNRTSVTCGPDTDTGIEFSESLLDDCDELEMINAIDNVSGSVNQRSSCTFEKRSADQIKGNANSNARPLQKGIVLKPDATTNLLPSNQSEQSTNGKAIEAKEVFSDSRIQSLQKEIEELKEKYSKAQSNVQSLEEEKYGKDGELRMLKESLAHFQAEEAKKREQIRAMEDQRKQEQSEKEKELQKQVEHLTTRLKFQEQEIAQAMEQRKKHTSKNSADEICSPYREPSIAGNFQNTTPVRGIPMGSSFYEKEKRLTKVNTNEITTDNSENSYSETISKSFSGVFPVLEEMKEECVLSKSILRTDVSSKGVEVELLQKLFRAQNVELNRPDYSSDALTEEETLVSLLRPTAKPSTFDNTTKKSEELDVPPTLLLFETPLTSKTQSGSSFKDSKADQEDCVKLAFESLNELLNSEQVSLGKQNPSVFDIKDACARDETSAIHSAVGLLPVLESHIALYCDLRLDKDESLTSTYSGGVDMSDQQDACTPDREGAQALSEALNNCIKSLQCLNVLVLYSVNVCEMMLRSARTLKRGDRNEDNEKEKGKEGEMASLVERSVLLDLTYKLLTKQPNEPSTISHAALHVLASLAQKCPNKYQNRLFLLLTEGLLTQCLTKNPSFTMLSLVMSVLIPMAAFDSAVLPYLCPQSDECLLVKIYQGVLDDSCDILHSTKTTVQMQVVEFLNKLLSRHPEALSFLLDTECHCTMELTKSLVLMLYKEMVFLQKQDSSLILLDEGARLFLEHRLEVVQQFANLILGVSRLYHSLSGTISETEVMSLQDLAELDHSEDLEILQFGDEDDAENMDIDG</sequence>
<feature type="region of interest" description="Disordered" evidence="1">
    <location>
        <begin position="288"/>
        <end position="314"/>
    </location>
</feature>
<dbReference type="AlphaFoldDB" id="A7RP24"/>
<accession>A7RP24</accession>